<gene>
    <name evidence="2" type="ORF">LP092_15005</name>
</gene>
<organism evidence="2 3">
    <name type="scientific">Moraxella bovis</name>
    <dbReference type="NCBI Taxonomy" id="476"/>
    <lineage>
        <taxon>Bacteria</taxon>
        <taxon>Pseudomonadati</taxon>
        <taxon>Pseudomonadota</taxon>
        <taxon>Gammaproteobacteria</taxon>
        <taxon>Moraxellales</taxon>
        <taxon>Moraxellaceae</taxon>
        <taxon>Moraxella</taxon>
    </lineage>
</organism>
<evidence type="ECO:0000313" key="2">
    <source>
        <dbReference type="EMBL" id="UZA04785.1"/>
    </source>
</evidence>
<keyword evidence="1" id="KW-0472">Membrane</keyword>
<dbReference type="RefSeq" id="WP_264697369.1">
    <property type="nucleotide sequence ID" value="NZ_CP087831.1"/>
</dbReference>
<evidence type="ECO:0000313" key="3">
    <source>
        <dbReference type="Proteomes" id="UP001163632"/>
    </source>
</evidence>
<protein>
    <recommendedName>
        <fullName evidence="4">Haemolysin XhlA</fullName>
    </recommendedName>
</protein>
<keyword evidence="2" id="KW-0614">Plasmid</keyword>
<name>A0ABY6MCY5_MORBO</name>
<proteinExistence type="predicted"/>
<dbReference type="Proteomes" id="UP001163632">
    <property type="component" value="Plasmid unnamed1"/>
</dbReference>
<keyword evidence="3" id="KW-1185">Reference proteome</keyword>
<feature type="transmembrane region" description="Helical" evidence="1">
    <location>
        <begin position="58"/>
        <end position="79"/>
    </location>
</feature>
<evidence type="ECO:0000256" key="1">
    <source>
        <dbReference type="SAM" id="Phobius"/>
    </source>
</evidence>
<evidence type="ECO:0008006" key="4">
    <source>
        <dbReference type="Google" id="ProtNLM"/>
    </source>
</evidence>
<keyword evidence="1" id="KW-0812">Transmembrane</keyword>
<accession>A0ABY6MCY5</accession>
<geneLocation type="plasmid" evidence="2 3">
    <name>unnamed1</name>
</geneLocation>
<dbReference type="EMBL" id="CP087831">
    <property type="protein sequence ID" value="UZA04785.1"/>
    <property type="molecule type" value="Genomic_DNA"/>
</dbReference>
<sequence length="85" mass="9665">MDISRIDLGSLEPADLEKVKMMLDIHKIQADIESTRQSVAESMATVEKMRKENAWFPWLQIITTLMSGLLTGGIIIFFLTHFAKL</sequence>
<keyword evidence="1" id="KW-1133">Transmembrane helix</keyword>
<reference evidence="2" key="1">
    <citation type="journal article" date="2022" name="BMC Microbiol.">
        <title>Whole genome sequencing of Moraxella bovis strains from North America reveals two genotypes with different genetic determinants.</title>
        <authorList>
            <person name="Wynn E.L."/>
            <person name="Hille M.M."/>
            <person name="Loy J.D."/>
            <person name="Schuller G."/>
            <person name="Kuhn K.L."/>
            <person name="Dickey A.M."/>
            <person name="Bono J.L."/>
            <person name="Clawson M.L."/>
        </authorList>
    </citation>
    <scope>NUCLEOTIDE SEQUENCE</scope>
    <source>
        <strain evidence="2">SAM102599</strain>
    </source>
</reference>